<dbReference type="STRING" id="946483.Cenrod_1175"/>
<evidence type="ECO:0000259" key="1">
    <source>
        <dbReference type="Pfam" id="PF00350"/>
    </source>
</evidence>
<evidence type="ECO:0000313" key="3">
    <source>
        <dbReference type="Proteomes" id="UP000017184"/>
    </source>
</evidence>
<dbReference type="PANTHER" id="PTHR43681">
    <property type="entry name" value="TRANSMEMBRANE GTPASE FZO"/>
    <property type="match status" value="1"/>
</dbReference>
<sequence>MTTFPEEFERHSIWRREFALHLKLLAQWLEERDLLDPAVRERLSRLEAQIRVDKVMVAFVAEFSRGKSELINAMFFSEYGRRIMPASAGCTTMCPTEMAYDPDIPACLRLLPIDTRLQPQTLMEWRMVPEKWHRVDLDVNSPKQLAQALSMVAQSKKVTPEEARALGFWEGTGPNTGPVVDSSGKVEIPRWRHALFNFAHPLLKQGLVVLDTPGLNAIGAEPELTVNLIAQAQAIVFILGADTGVTQSDLSIWREHLIDEDHDPAARLVVLNKIDTLWDALDTREEVQEQIERQKARTTEILGIHEEQVYAVSAQKGLLAKVNDDPHLLHRSCLPMLEEALSRHIVTRRRRILSSTVHRSIVELRREIRRHIQIRLRDHNEQLLELSSLLGKNTPVIRAMRARVHQEQADFDAGGLKIHAVRSIHMKLLREIFALLGSQRLQAEMSEFTHALQQGGIKLGIRKIYGQTLERLRDNLRTVQDKDQEIRSMLEASFEQLNTDYGFSLRLPSPPNLDTYLHNLDAIERSHVKYLGPGNALRLIQDEFVTRLVRALTTRLLAVHEAALADIEAWSKSAASQLDMQLRERRKNFVRRLEAIDRIGHATEGLDERIHEVRMQLEALTQTQTKLEEFLDQLRFMTTLTRFGTQDSAPATVLSDL</sequence>
<proteinExistence type="predicted"/>
<protein>
    <submittedName>
        <fullName evidence="2">GTPase-like protein</fullName>
    </submittedName>
</protein>
<dbReference type="EMBL" id="CP004885">
    <property type="protein sequence ID" value="AGX87268.1"/>
    <property type="molecule type" value="Genomic_DNA"/>
</dbReference>
<dbReference type="HOGENOM" id="CLU_027322_0_0_4"/>
<dbReference type="OrthoDB" id="5295100at2"/>
<feature type="domain" description="Dynamin N-terminal" evidence="1">
    <location>
        <begin position="57"/>
        <end position="273"/>
    </location>
</feature>
<dbReference type="Pfam" id="PF00350">
    <property type="entry name" value="Dynamin_N"/>
    <property type="match status" value="1"/>
</dbReference>
<dbReference type="RefSeq" id="WP_022772086.1">
    <property type="nucleotide sequence ID" value="NC_022576.1"/>
</dbReference>
<dbReference type="eggNOG" id="COG0699">
    <property type="taxonomic scope" value="Bacteria"/>
</dbReference>
<keyword evidence="3" id="KW-1185">Reference proteome</keyword>
<dbReference type="InterPro" id="IPR027417">
    <property type="entry name" value="P-loop_NTPase"/>
</dbReference>
<dbReference type="PATRIC" id="fig|946483.4.peg.1177"/>
<dbReference type="AlphaFoldDB" id="U5NAI2"/>
<dbReference type="Proteomes" id="UP000017184">
    <property type="component" value="Chromosome"/>
</dbReference>
<dbReference type="SUPFAM" id="SSF52540">
    <property type="entry name" value="P-loop containing nucleoside triphosphate hydrolases"/>
    <property type="match status" value="1"/>
</dbReference>
<dbReference type="InterPro" id="IPR051943">
    <property type="entry name" value="TRAFAC_Dynamin-like_GTPase"/>
</dbReference>
<gene>
    <name evidence="2" type="ORF">Cenrod_1175</name>
</gene>
<dbReference type="InterPro" id="IPR045063">
    <property type="entry name" value="Dynamin_N"/>
</dbReference>
<reference evidence="2 3" key="1">
    <citation type="journal article" date="2013" name="Genome Biol.">
        <title>Genomic analysis reveals key aspects of prokaryotic symbiosis in the phototrophic consortium "Chlorochromatium aggregatum".</title>
        <authorList>
            <person name="Liu Z."/>
            <person name="Muller J."/>
            <person name="Li T."/>
            <person name="Alvey R.M."/>
            <person name="Vogl K."/>
            <person name="Frigaard N.U."/>
            <person name="Rockwell N.C."/>
            <person name="Boyd E.S."/>
            <person name="Tomsho L.P."/>
            <person name="Schuster S.C."/>
            <person name="Henke P."/>
            <person name="Rohde M."/>
            <person name="Overmann J."/>
            <person name="Bryant D.A."/>
        </authorList>
    </citation>
    <scope>NUCLEOTIDE SEQUENCE [LARGE SCALE GENOMIC DNA]</scope>
    <source>
        <strain evidence="2">CR</strain>
    </source>
</reference>
<evidence type="ECO:0000313" key="2">
    <source>
        <dbReference type="EMBL" id="AGX87268.1"/>
    </source>
</evidence>
<dbReference type="PANTHER" id="PTHR43681:SF1">
    <property type="entry name" value="SARCALUMENIN"/>
    <property type="match status" value="1"/>
</dbReference>
<name>U5NAI2_9BURK</name>
<dbReference type="KEGG" id="cbx:Cenrod_1175"/>
<accession>U5NAI2</accession>
<dbReference type="Gene3D" id="3.40.50.300">
    <property type="entry name" value="P-loop containing nucleotide triphosphate hydrolases"/>
    <property type="match status" value="1"/>
</dbReference>
<organism evidence="2 3">
    <name type="scientific">Candidatus Symbiobacter mobilis CR</name>
    <dbReference type="NCBI Taxonomy" id="946483"/>
    <lineage>
        <taxon>Bacteria</taxon>
        <taxon>Pseudomonadati</taxon>
        <taxon>Pseudomonadota</taxon>
        <taxon>Betaproteobacteria</taxon>
        <taxon>Burkholderiales</taxon>
        <taxon>Comamonadaceae</taxon>
    </lineage>
</organism>